<comment type="caution">
    <text evidence="3">The sequence shown here is derived from an EMBL/GenBank/DDBJ whole genome shotgun (WGS) entry which is preliminary data.</text>
</comment>
<keyword evidence="4" id="KW-1185">Reference proteome</keyword>
<evidence type="ECO:0000256" key="2">
    <source>
        <dbReference type="SAM" id="MobiDB-lite"/>
    </source>
</evidence>
<evidence type="ECO:0000313" key="3">
    <source>
        <dbReference type="EMBL" id="MBF6356060.1"/>
    </source>
</evidence>
<dbReference type="RefSeq" id="WP_195002906.1">
    <property type="nucleotide sequence ID" value="NZ_JADLQN010000002.1"/>
</dbReference>
<reference evidence="3 4" key="1">
    <citation type="submission" date="2020-10" db="EMBL/GenBank/DDBJ databases">
        <title>Identification of Nocardia species via Next-generation sequencing and recognition of intraspecies genetic diversity.</title>
        <authorList>
            <person name="Li P."/>
            <person name="Li P."/>
            <person name="Lu B."/>
        </authorList>
    </citation>
    <scope>NUCLEOTIDE SEQUENCE [LARGE SCALE GENOMIC DNA]</scope>
    <source>
        <strain evidence="3 4">BJ06-0143</strain>
    </source>
</reference>
<feature type="compositionally biased region" description="Basic and acidic residues" evidence="2">
    <location>
        <begin position="25"/>
        <end position="36"/>
    </location>
</feature>
<proteinExistence type="predicted"/>
<protein>
    <recommendedName>
        <fullName evidence="5">Mobilization protein</fullName>
    </recommendedName>
</protein>
<evidence type="ECO:0008006" key="5">
    <source>
        <dbReference type="Google" id="ProtNLM"/>
    </source>
</evidence>
<dbReference type="EMBL" id="JADLQN010000002">
    <property type="protein sequence ID" value="MBF6356060.1"/>
    <property type="molecule type" value="Genomic_DNA"/>
</dbReference>
<feature type="region of interest" description="Disordered" evidence="2">
    <location>
        <begin position="370"/>
        <end position="389"/>
    </location>
</feature>
<feature type="compositionally biased region" description="Basic and acidic residues" evidence="2">
    <location>
        <begin position="1"/>
        <end position="13"/>
    </location>
</feature>
<feature type="compositionally biased region" description="Basic and acidic residues" evidence="2">
    <location>
        <begin position="448"/>
        <end position="466"/>
    </location>
</feature>
<feature type="compositionally biased region" description="Basic and acidic residues" evidence="2">
    <location>
        <begin position="43"/>
        <end position="60"/>
    </location>
</feature>
<name>A0ABS0DD53_9NOCA</name>
<evidence type="ECO:0000256" key="1">
    <source>
        <dbReference type="SAM" id="Coils"/>
    </source>
</evidence>
<accession>A0ABS0DD53</accession>
<feature type="coiled-coil region" evidence="1">
    <location>
        <begin position="188"/>
        <end position="278"/>
    </location>
</feature>
<gene>
    <name evidence="3" type="ORF">IU449_16175</name>
</gene>
<evidence type="ECO:0000313" key="4">
    <source>
        <dbReference type="Proteomes" id="UP000707731"/>
    </source>
</evidence>
<feature type="region of interest" description="Disordered" evidence="2">
    <location>
        <begin position="428"/>
        <end position="466"/>
    </location>
</feature>
<sequence>MSRDGYDRDRESFDNNARGRIWENGTDRHYRDRENGYLKPSRKHELTTRDKSRRYDKQRGNVENGPVRAIEDKSGKIGGRKDEEQLRRDYELIRDGKVEHLLLRSVAGERISPEAQTLIDNLQRDFPDKFTHQIVSRADAREVWALGRQLERGQQLELPGVGQTAREQIRERKDPGRQRAFTKVLETGKSLAEQRERHREQVREQLREIAERAETGKSLDAATLQKQHERLSTRLDNIREAERRNARGLLRSLGLQLSDKQMRTMEQLQEEERERRREDVVRGLGEIGREVERGQWREIAEQHNARVQRLSVEHLRSVEARYQGREGLEREIAVDQARRQAERLLIMPEKVAGLDLQRFRAVHDGHEAGYDSSGKVHSYQRSGSPAVGVEHDAPERRLARMVRDVDRGLSVDQVLMREVVDISTVEPATEAARQASLHRPPVSRGRHREAERDRERGIDRGQDRGW</sequence>
<dbReference type="Proteomes" id="UP000707731">
    <property type="component" value="Unassembled WGS sequence"/>
</dbReference>
<keyword evidence="1" id="KW-0175">Coiled coil</keyword>
<organism evidence="3 4">
    <name type="scientific">Nocardia higoensis</name>
    <dbReference type="NCBI Taxonomy" id="228599"/>
    <lineage>
        <taxon>Bacteria</taxon>
        <taxon>Bacillati</taxon>
        <taxon>Actinomycetota</taxon>
        <taxon>Actinomycetes</taxon>
        <taxon>Mycobacteriales</taxon>
        <taxon>Nocardiaceae</taxon>
        <taxon>Nocardia</taxon>
    </lineage>
</organism>
<feature type="region of interest" description="Disordered" evidence="2">
    <location>
        <begin position="1"/>
        <end position="63"/>
    </location>
</feature>